<dbReference type="InterPro" id="IPR032783">
    <property type="entry name" value="AraC_lig"/>
</dbReference>
<evidence type="ECO:0000313" key="5">
    <source>
        <dbReference type="EMBL" id="SDG50815.1"/>
    </source>
</evidence>
<dbReference type="PROSITE" id="PS01124">
    <property type="entry name" value="HTH_ARAC_FAMILY_2"/>
    <property type="match status" value="1"/>
</dbReference>
<keyword evidence="1" id="KW-0805">Transcription regulation</keyword>
<dbReference type="AlphaFoldDB" id="A0A1G7UT91"/>
<reference evidence="5 6" key="1">
    <citation type="submission" date="2016-10" db="EMBL/GenBank/DDBJ databases">
        <authorList>
            <person name="de Groot N.N."/>
        </authorList>
    </citation>
    <scope>NUCLEOTIDE SEQUENCE [LARGE SCALE GENOMIC DNA]</scope>
    <source>
        <strain evidence="5 6">DSM 27375</strain>
    </source>
</reference>
<dbReference type="GO" id="GO:0043565">
    <property type="term" value="F:sequence-specific DNA binding"/>
    <property type="evidence" value="ECO:0007669"/>
    <property type="project" value="InterPro"/>
</dbReference>
<dbReference type="Pfam" id="PF12833">
    <property type="entry name" value="HTH_18"/>
    <property type="match status" value="1"/>
</dbReference>
<dbReference type="EMBL" id="FNBL01000026">
    <property type="protein sequence ID" value="SDG50815.1"/>
    <property type="molecule type" value="Genomic_DNA"/>
</dbReference>
<dbReference type="InterPro" id="IPR018060">
    <property type="entry name" value="HTH_AraC"/>
</dbReference>
<evidence type="ECO:0000256" key="2">
    <source>
        <dbReference type="ARBA" id="ARBA00023125"/>
    </source>
</evidence>
<protein>
    <submittedName>
        <fullName evidence="5">AraC-type DNA-binding protein</fullName>
    </submittedName>
</protein>
<feature type="domain" description="HTH araC/xylS-type" evidence="4">
    <location>
        <begin position="240"/>
        <end position="338"/>
    </location>
</feature>
<dbReference type="InterPro" id="IPR009057">
    <property type="entry name" value="Homeodomain-like_sf"/>
</dbReference>
<dbReference type="InterPro" id="IPR050204">
    <property type="entry name" value="AraC_XylS_family_regulators"/>
</dbReference>
<name>A0A1G7UT91_9RHOB</name>
<sequence length="341" mass="37115">MRIQGISDLLYCCEREIDFARRSFYICKSTIIHQSSKSMLESVSDPLSSVVTLLKPTVSISKMVEAGGQWLVARRDMASPFYCAMVEGRCQLKVTGRDPVTLTAGDFVLIPHLQGFTMSSEVAPSPHAPHLPLETGPGQFRLGSRAASVDVRALVGHCRFDTPASDLLVSLLPEMIHVSGHSRLTALVPVIHEETRADRPGREMILERLLEVLLIEALRSGPATALPPGLLRGLSDPQLASALRCIHAEAGGALSVSDLAKEAGMSRSSFFERFRKEVGRAPLEYVTDWRMAVAKTLLRQGRLNNTEIALRVGYGSASAFGLAFMRHEGLSPGAFASKHGR</sequence>
<dbReference type="PANTHER" id="PTHR46796">
    <property type="entry name" value="HTH-TYPE TRANSCRIPTIONAL ACTIVATOR RHAS-RELATED"/>
    <property type="match status" value="1"/>
</dbReference>
<keyword evidence="2 5" id="KW-0238">DNA-binding</keyword>
<keyword evidence="3" id="KW-0804">Transcription</keyword>
<dbReference type="SMART" id="SM00342">
    <property type="entry name" value="HTH_ARAC"/>
    <property type="match status" value="1"/>
</dbReference>
<evidence type="ECO:0000256" key="3">
    <source>
        <dbReference type="ARBA" id="ARBA00023163"/>
    </source>
</evidence>
<dbReference type="Proteomes" id="UP000182284">
    <property type="component" value="Unassembled WGS sequence"/>
</dbReference>
<evidence type="ECO:0000256" key="1">
    <source>
        <dbReference type="ARBA" id="ARBA00023015"/>
    </source>
</evidence>
<organism evidence="5 6">
    <name type="scientific">Celeribacter baekdonensis</name>
    <dbReference type="NCBI Taxonomy" id="875171"/>
    <lineage>
        <taxon>Bacteria</taxon>
        <taxon>Pseudomonadati</taxon>
        <taxon>Pseudomonadota</taxon>
        <taxon>Alphaproteobacteria</taxon>
        <taxon>Rhodobacterales</taxon>
        <taxon>Roseobacteraceae</taxon>
        <taxon>Celeribacter</taxon>
    </lineage>
</organism>
<dbReference type="GO" id="GO:0003700">
    <property type="term" value="F:DNA-binding transcription factor activity"/>
    <property type="evidence" value="ECO:0007669"/>
    <property type="project" value="InterPro"/>
</dbReference>
<dbReference type="PANTHER" id="PTHR46796:SF13">
    <property type="entry name" value="HTH-TYPE TRANSCRIPTIONAL ACTIVATOR RHAS"/>
    <property type="match status" value="1"/>
</dbReference>
<accession>A0A1G7UT91</accession>
<evidence type="ECO:0000259" key="4">
    <source>
        <dbReference type="PROSITE" id="PS01124"/>
    </source>
</evidence>
<dbReference type="Gene3D" id="1.10.10.60">
    <property type="entry name" value="Homeodomain-like"/>
    <property type="match status" value="2"/>
</dbReference>
<gene>
    <name evidence="5" type="ORF">SAMN04488117_1265</name>
</gene>
<dbReference type="Pfam" id="PF12852">
    <property type="entry name" value="Cupin_6"/>
    <property type="match status" value="1"/>
</dbReference>
<proteinExistence type="predicted"/>
<evidence type="ECO:0000313" key="6">
    <source>
        <dbReference type="Proteomes" id="UP000182284"/>
    </source>
</evidence>
<dbReference type="SUPFAM" id="SSF46689">
    <property type="entry name" value="Homeodomain-like"/>
    <property type="match status" value="2"/>
</dbReference>